<dbReference type="EMBL" id="BJMN01000012">
    <property type="protein sequence ID" value="GEB56482.1"/>
    <property type="molecule type" value="Genomic_DNA"/>
</dbReference>
<gene>
    <name evidence="2" type="ORF">SGA01_20870</name>
</gene>
<keyword evidence="3" id="KW-1185">Reference proteome</keyword>
<evidence type="ECO:0008006" key="4">
    <source>
        <dbReference type="Google" id="ProtNLM"/>
    </source>
</evidence>
<reference evidence="2 3" key="1">
    <citation type="submission" date="2019-06" db="EMBL/GenBank/DDBJ databases">
        <title>Whole genome shotgun sequence of Streptomyces gardneri NBRC 12865.</title>
        <authorList>
            <person name="Hosoyama A."/>
            <person name="Uohara A."/>
            <person name="Ohji S."/>
            <person name="Ichikawa N."/>
        </authorList>
    </citation>
    <scope>NUCLEOTIDE SEQUENCE [LARGE SCALE GENOMIC DNA]</scope>
    <source>
        <strain evidence="2 3">NBRC 12865</strain>
    </source>
</reference>
<sequence>MTAGVAVSKASNSTRTAYGSGDGRRPGSRTRQPWAGTPAHVTPGTAPRPRGHRLLPSPFDTFVREVGTVARSSSGFVAGLTAAAVVAVGVLAYQASANAPADLSAKPTKPGTAVPSVSPSGGPKQPAKDPLAVPAGSGTGERVVYALADRKVWLVSSKGKATRAFSVMPSTVNPLPGAYTVTSRSGAVTGSDGVRIEHVVRFATNEDVVIGFSAAVDGSTPKPDPSKKTGGIRMKRADGDALWTFASIGAKVVVVS</sequence>
<proteinExistence type="predicted"/>
<protein>
    <recommendedName>
        <fullName evidence="4">L,D-transpeptidase</fullName>
    </recommendedName>
</protein>
<organism evidence="2 3">
    <name type="scientific">Streptomyces gardneri</name>
    <dbReference type="NCBI Taxonomy" id="66892"/>
    <lineage>
        <taxon>Bacteria</taxon>
        <taxon>Bacillati</taxon>
        <taxon>Actinomycetota</taxon>
        <taxon>Actinomycetes</taxon>
        <taxon>Kitasatosporales</taxon>
        <taxon>Streptomycetaceae</taxon>
        <taxon>Streptomyces</taxon>
    </lineage>
</organism>
<feature type="region of interest" description="Disordered" evidence="1">
    <location>
        <begin position="1"/>
        <end position="56"/>
    </location>
</feature>
<dbReference type="AlphaFoldDB" id="A0A4Y3RFM3"/>
<dbReference type="Proteomes" id="UP000315226">
    <property type="component" value="Unassembled WGS sequence"/>
</dbReference>
<evidence type="ECO:0000313" key="2">
    <source>
        <dbReference type="EMBL" id="GEB56482.1"/>
    </source>
</evidence>
<evidence type="ECO:0000313" key="3">
    <source>
        <dbReference type="Proteomes" id="UP000315226"/>
    </source>
</evidence>
<name>A0A4Y3RFM3_9ACTN</name>
<accession>A0A4Y3RFM3</accession>
<comment type="caution">
    <text evidence="2">The sequence shown here is derived from an EMBL/GenBank/DDBJ whole genome shotgun (WGS) entry which is preliminary data.</text>
</comment>
<feature type="region of interest" description="Disordered" evidence="1">
    <location>
        <begin position="100"/>
        <end position="135"/>
    </location>
</feature>
<evidence type="ECO:0000256" key="1">
    <source>
        <dbReference type="SAM" id="MobiDB-lite"/>
    </source>
</evidence>